<feature type="region of interest" description="Disordered" evidence="2">
    <location>
        <begin position="2062"/>
        <end position="2097"/>
    </location>
</feature>
<feature type="coiled-coil region" evidence="1">
    <location>
        <begin position="1952"/>
        <end position="1979"/>
    </location>
</feature>
<keyword evidence="1" id="KW-0175">Coiled coil</keyword>
<proteinExistence type="predicted"/>
<organism evidence="3">
    <name type="scientific">Trypanosoma vivax (strain Y486)</name>
    <dbReference type="NCBI Taxonomy" id="1055687"/>
    <lineage>
        <taxon>Eukaryota</taxon>
        <taxon>Discoba</taxon>
        <taxon>Euglenozoa</taxon>
        <taxon>Kinetoplastea</taxon>
        <taxon>Metakinetoplastina</taxon>
        <taxon>Trypanosomatida</taxon>
        <taxon>Trypanosomatidae</taxon>
        <taxon>Trypanosoma</taxon>
        <taxon>Duttonella</taxon>
    </lineage>
</organism>
<evidence type="ECO:0000256" key="1">
    <source>
        <dbReference type="SAM" id="Coils"/>
    </source>
</evidence>
<name>G0U2N6_TRYVY</name>
<dbReference type="EMBL" id="HE573025">
    <property type="protein sequence ID" value="CCC50539.1"/>
    <property type="molecule type" value="Genomic_DNA"/>
</dbReference>
<evidence type="ECO:0000256" key="2">
    <source>
        <dbReference type="SAM" id="MobiDB-lite"/>
    </source>
</evidence>
<sequence length="2294" mass="249218">MNAIALKPVTHLCMGSGKKPGCCRVLSCRRREVPDNGSSDLYVFFLDEKSAELRVWREGKGIASLRGAGKYSTRVVDATCDGLFTVVFFHHDQGRRLGIALLHHDESAPSRLASDPVDYSSEFESVLMPLLPKERDKVKTSLLLVHRSSMKQTSAGKVVSVLLSTPSGAVYLVIGSLEERLWRRFRLDAELGIPTQIRIQDARVISVFTGRIGSPVDSRIAVSAPTVELALSVLDQTSTAFSSCDDDVNANGGCGRKGDDTASQLPPTSYSLVLHETIFSLDDRDAVVRLSYQSQLFHAPEAVEGGGAVPSCHLYLDDHSQRLAVFVSVSARNYFVHVRRSPLNMELVCSCTELFLTGTPRNVMWLSLPHSQQPDVGRIDLAVVLSQDYHLCATDVFGGVYMVEIGDSPATNGVAFACPPKCQFSDKLCAEGFSCKTHLVQVSENEIMVSNGLLGTSLHVKNTIFGRNVACDVATSFVAKEEPPERRVVSLTRCIGTMEKILRDNKAEFISVVFQQLLPTLQCAFPSQHEVFFVQRVFQGLLAAAPPTTVSEWRVLWGLALILQKMLAKRGRDNSVVYTDFFFICLLEHYAYAHGNTTEREQAMEGFLKVVSGELWNAWQSAKQGFEDDMFFVLDGLAGQLPLVPLVEECVRRMVSVTVLSNGTHVVSARVNSCNIVHTLAAVLLAACLKVGVYVSAGTSGQLCLSYTQTDATAVFVPPHSTLSDEESEAMLALSTDLLCVTSPGNTNPPPCAMALFSMLLSRRYHVVSTFMHMFAIPMAQQLSLLEPICNNRSLLEDCSTAISLTDAELFAKIISDSTPGNILRVLCHGCMYRDCFDTNLWRHLGPTLGEEVQAFVVAALLHAMTDRVIAAQNNYSASVMRALLNDKVKQPLQDASVEMYRRRLGVVLSRLEAVWAAFEDWSPYKAADVAACVLATDVALCGDAEDRKRVLSSGSVVSRTVVLCFRLLSLIRHSYRSELHIIDLLQNCRATDDSSVFNVASELLLSTENLKGTALPVESLHWRCVDFVLSLLNLCSDKPRLAGMLLELLELSGGGSASIASLKQSYCAAEDQLRALVQANGGEASKGALAAKLKNGNTANVSTALMNACASSEVRYFMWSKSAGGDVPRWPWSHDMEAHRYIVNLGWVDVLWPVERVPCLLKDCLNSALEGISIVSKECTPQPVVLSSVFSSPLFQHLCVMSPPVRAHALLATRGPGDAVADLASNVPQTSTASADQPSASLKCVHFPAEKETKDLPPATRTSRLGTSDEKYLTTDSSVTSTLHNLPAQTEVRGALTDIGGAKDTAVSVHFPPECVAWWEAGGAHFSLPKQPHSVELPQDVMDTDTSYTTQTTEQQPLAPVALISDVPGGYHQPHRCRRHVGRHHRCAKHGGQRPHDKGQCPQRHQWSASQVPINGGSTTLLDRKETTSSLGLLRLHEVPRPSRVGASVPLQDKSPRQMLRRSDPNGMESLAPSQLLSLREKLRAPRVKLFSWGSVGASKKETDGEGGLNLPLQVPSHALLGASMAPPQILQPPALPSSVVMVRPPALLTLNTPAKEKNFGYTKEAPMKLNTVECVAQQEDRRIDSNEELIHDASPSRTSSTPDVVRISDSSKIKHPLRSPSVMAERDAPLESIGPACVHRMPYPSSLPSPRTAVCGSGAETHVMQPSTMKKEVETNTVNTTLVVPPCPALREPVLSPLENAAFLSYVDDLKAKAVSVPTPVPLPLSVTVAGQPASTKPAAETASASPPNTNISEHNELLAAVKLALAEHEHRQAKHFQSVIEAVRSDTKEPVAGSAVETYRSVGQPHGGLSALEQAELVRTTVRQQNRLMTLNQELLELYSRAQRLGTTSLSMQASQLPVSDSSLSCRDGHFTERSASTPRIHSTAVSQLDGRVTASDCVQIDGNTKETTNSLAMNDVPPPRGSTVEHSMSAAPPDSCLTMDVNNVLHSMKRINAELLRANATADDMERAIQESQRLLQAYPSLDSAYASSREGSAMIEEVRRKTAALEQQLVTVGTGPERLCGVSQHADCAMALKEPLKQYANNTTVLPVCCPEGDTHSTAVPATTEPMTSAKMPSGSEQDGSSDGKLAPPPAQPVIYDFCAQTEEKLLPDSAIGTNKQDTYDPYPENLPMWSDRGATGRVFISTQTFPLSIDVPEPSCSASPCPPPPHLITVERPGEEGLPSRKSRSPQMRPNPLVPTTRAPAKSNKKTLIPERFAMYAPTNFFGSSKSCARLESDARGVVPLASSSLSNVMPPSVSKVVQLHSRREKRRRDTLTAHLSRRLEELQKAFP</sequence>
<gene>
    <name evidence="3" type="ORF">TVY486_0903600</name>
</gene>
<feature type="region of interest" description="Disordered" evidence="2">
    <location>
        <begin position="1912"/>
        <end position="1938"/>
    </location>
</feature>
<feature type="region of interest" description="Disordered" evidence="2">
    <location>
        <begin position="1446"/>
        <end position="1471"/>
    </location>
</feature>
<feature type="compositionally biased region" description="Polar residues" evidence="2">
    <location>
        <begin position="1404"/>
        <end position="1419"/>
    </location>
</feature>
<feature type="region of interest" description="Disordered" evidence="2">
    <location>
        <begin position="1388"/>
        <end position="1419"/>
    </location>
</feature>
<protein>
    <submittedName>
        <fullName evidence="3">Uncharacterized protein</fullName>
    </submittedName>
</protein>
<feature type="region of interest" description="Disordered" evidence="2">
    <location>
        <begin position="2177"/>
        <end position="2208"/>
    </location>
</feature>
<accession>G0U2N6</accession>
<dbReference type="VEuPathDB" id="TriTrypDB:TvY486_0903600"/>
<evidence type="ECO:0000313" key="3">
    <source>
        <dbReference type="EMBL" id="CCC50539.1"/>
    </source>
</evidence>
<feature type="compositionally biased region" description="Polar residues" evidence="2">
    <location>
        <begin position="2062"/>
        <end position="2072"/>
    </location>
</feature>
<reference evidence="3" key="1">
    <citation type="journal article" date="2012" name="Proc. Natl. Acad. Sci. U.S.A.">
        <title>Antigenic diversity is generated by distinct evolutionary mechanisms in African trypanosome species.</title>
        <authorList>
            <person name="Jackson A.P."/>
            <person name="Berry A."/>
            <person name="Aslett M."/>
            <person name="Allison H.C."/>
            <person name="Burton P."/>
            <person name="Vavrova-Anderson J."/>
            <person name="Brown R."/>
            <person name="Browne H."/>
            <person name="Corton N."/>
            <person name="Hauser H."/>
            <person name="Gamble J."/>
            <person name="Gilderthorp R."/>
            <person name="Marcello L."/>
            <person name="McQuillan J."/>
            <person name="Otto T.D."/>
            <person name="Quail M.A."/>
            <person name="Sanders M.J."/>
            <person name="van Tonder A."/>
            <person name="Ginger M.L."/>
            <person name="Field M.C."/>
            <person name="Barry J.D."/>
            <person name="Hertz-Fowler C."/>
            <person name="Berriman M."/>
        </authorList>
    </citation>
    <scope>NUCLEOTIDE SEQUENCE</scope>
    <source>
        <strain evidence="3">Y486</strain>
    </source>
</reference>